<gene>
    <name evidence="2" type="ORF">J4Q44_G00377960</name>
</gene>
<feature type="chain" id="PRO_5042968010" evidence="1">
    <location>
        <begin position="26"/>
        <end position="99"/>
    </location>
</feature>
<evidence type="ECO:0000313" key="3">
    <source>
        <dbReference type="Proteomes" id="UP001356427"/>
    </source>
</evidence>
<dbReference type="EMBL" id="JAGTTL010000039">
    <property type="protein sequence ID" value="KAK6292011.1"/>
    <property type="molecule type" value="Genomic_DNA"/>
</dbReference>
<protein>
    <submittedName>
        <fullName evidence="2">Uncharacterized protein</fullName>
    </submittedName>
</protein>
<evidence type="ECO:0000313" key="2">
    <source>
        <dbReference type="EMBL" id="KAK6292011.1"/>
    </source>
</evidence>
<proteinExistence type="predicted"/>
<feature type="signal peptide" evidence="1">
    <location>
        <begin position="1"/>
        <end position="25"/>
    </location>
</feature>
<organism evidence="2 3">
    <name type="scientific">Coregonus suidteri</name>
    <dbReference type="NCBI Taxonomy" id="861788"/>
    <lineage>
        <taxon>Eukaryota</taxon>
        <taxon>Metazoa</taxon>
        <taxon>Chordata</taxon>
        <taxon>Craniata</taxon>
        <taxon>Vertebrata</taxon>
        <taxon>Euteleostomi</taxon>
        <taxon>Actinopterygii</taxon>
        <taxon>Neopterygii</taxon>
        <taxon>Teleostei</taxon>
        <taxon>Protacanthopterygii</taxon>
        <taxon>Salmoniformes</taxon>
        <taxon>Salmonidae</taxon>
        <taxon>Coregoninae</taxon>
        <taxon>Coregonus</taxon>
    </lineage>
</organism>
<dbReference type="Proteomes" id="UP001356427">
    <property type="component" value="Unassembled WGS sequence"/>
</dbReference>
<sequence length="99" mass="11389">MSKIICVTLLLVFLVSIWCVNTVSSAKWSVRDVLSKCRCKVLPTGREICLKSIKTPQGRKQLIKCFCRKYNLNKLNAIPNLETRLDLETCKDFLWSNPI</sequence>
<evidence type="ECO:0000256" key="1">
    <source>
        <dbReference type="SAM" id="SignalP"/>
    </source>
</evidence>
<comment type="caution">
    <text evidence="2">The sequence shown here is derived from an EMBL/GenBank/DDBJ whole genome shotgun (WGS) entry which is preliminary data.</text>
</comment>
<accession>A0AAN8QA02</accession>
<name>A0AAN8QA02_9TELE</name>
<keyword evidence="1" id="KW-0732">Signal</keyword>
<dbReference type="AlphaFoldDB" id="A0AAN8QA02"/>
<keyword evidence="3" id="KW-1185">Reference proteome</keyword>
<reference evidence="2 3" key="1">
    <citation type="submission" date="2021-04" db="EMBL/GenBank/DDBJ databases">
        <authorList>
            <person name="De Guttry C."/>
            <person name="Zahm M."/>
            <person name="Klopp C."/>
            <person name="Cabau C."/>
            <person name="Louis A."/>
            <person name="Berthelot C."/>
            <person name="Parey E."/>
            <person name="Roest Crollius H."/>
            <person name="Montfort J."/>
            <person name="Robinson-Rechavi M."/>
            <person name="Bucao C."/>
            <person name="Bouchez O."/>
            <person name="Gislard M."/>
            <person name="Lluch J."/>
            <person name="Milhes M."/>
            <person name="Lampietro C."/>
            <person name="Lopez Roques C."/>
            <person name="Donnadieu C."/>
            <person name="Braasch I."/>
            <person name="Desvignes T."/>
            <person name="Postlethwait J."/>
            <person name="Bobe J."/>
            <person name="Wedekind C."/>
            <person name="Guiguen Y."/>
        </authorList>
    </citation>
    <scope>NUCLEOTIDE SEQUENCE [LARGE SCALE GENOMIC DNA]</scope>
    <source>
        <strain evidence="2">Cs_M1</strain>
        <tissue evidence="2">Blood</tissue>
    </source>
</reference>